<evidence type="ECO:0000256" key="5">
    <source>
        <dbReference type="ARBA" id="ARBA00022679"/>
    </source>
</evidence>
<dbReference type="PRINTS" id="PR02008">
    <property type="entry name" value="RCMTFAMILY"/>
</dbReference>
<evidence type="ECO:0000256" key="9">
    <source>
        <dbReference type="PROSITE-ProRule" id="PRU01023"/>
    </source>
</evidence>
<dbReference type="PANTHER" id="PTHR22807:SF30">
    <property type="entry name" value="28S RRNA (CYTOSINE(4447)-C(5))-METHYLTRANSFERASE-RELATED"/>
    <property type="match status" value="1"/>
</dbReference>
<feature type="compositionally biased region" description="Basic residues" evidence="10">
    <location>
        <begin position="781"/>
        <end position="790"/>
    </location>
</feature>
<dbReference type="EMBL" id="VVIM01000008">
    <property type="protein sequence ID" value="KAB0795346.1"/>
    <property type="molecule type" value="Genomic_DNA"/>
</dbReference>
<dbReference type="GO" id="GO:0070475">
    <property type="term" value="P:rRNA base methylation"/>
    <property type="evidence" value="ECO:0007669"/>
    <property type="project" value="TreeGrafter"/>
</dbReference>
<dbReference type="FunCoup" id="A0A5N4ACV8">
    <property type="interactions" value="1016"/>
</dbReference>
<dbReference type="InterPro" id="IPR049560">
    <property type="entry name" value="MeTrfase_RsmB-F_NOP2_cat"/>
</dbReference>
<dbReference type="GO" id="GO:0009383">
    <property type="term" value="F:rRNA (cytosine-C5-)-methyltransferase activity"/>
    <property type="evidence" value="ECO:0007669"/>
    <property type="project" value="TreeGrafter"/>
</dbReference>
<feature type="compositionally biased region" description="Basic residues" evidence="10">
    <location>
        <begin position="40"/>
        <end position="58"/>
    </location>
</feature>
<feature type="binding site" evidence="9">
    <location>
        <position position="435"/>
    </location>
    <ligand>
        <name>S-adenosyl-L-methionine</name>
        <dbReference type="ChEBI" id="CHEBI:59789"/>
    </ligand>
</feature>
<dbReference type="InterPro" id="IPR023273">
    <property type="entry name" value="RCMT_NOP2"/>
</dbReference>
<feature type="region of interest" description="Disordered" evidence="10">
    <location>
        <begin position="79"/>
        <end position="212"/>
    </location>
</feature>
<dbReference type="InterPro" id="IPR018314">
    <property type="entry name" value="RsmB/NOL1/NOP2-like_CS"/>
</dbReference>
<sequence>MGRKAKFTEEKTKKGPGRKAKKQKDPKFPKAALDEPEKKPSHRQKQRALKRIQKRAARKEKIKEIKKIKKENVVTKELSQNVKSTTIKQVSIPNGSTSKPLKRPKNFVHYPQESDEEEEPKVDMKGFSDHNKQWLKPKQVKTAMFDSEEDDSDEEDEDQESEEDAKVTSLNDLSDEDDDEFDSDSIKDEDESDSDSIKLEEDEEDDLLPIEKETKKLRAKQKREQKLADEELKLNIAGQEVFQFPNDVENEQMTLQDIQQRVRDVIVVLADFNKLRDGEHSRGDYMELLQKDLCNYYSYNLFLMEKFMELFSLSELVEFLEASEVERPLTIRTNTLKIRRRDLAQALINRGVNLDPVGQWSKVGLVVYSSQVPMGATPEYLAGQYIIQGASSFLPVMALAPQENERILDMCSAPGGKASHIAAIMKNTGVLVANDVNKNRITAVVGNFHRMGVINSIISTLDGRKFTQTTTGFDRVLLDAPCTGTGVIAKDPSVKTNKDQQDIQRCSTLQRELLLAAIDSVNSKSSTGGYIVYSTCSVLVEENEAVIDYALKRRNVCLVQTGLEFGTEGFTTYRQHRFHPNMKFTRRFYPHTHNMDGFFVAKLKKFSNVIPKPPTVEEAVEEVQEVSIEDIEEKMNVSPSKGKKRKHGGDVTEKSKKSKVMKVDQLGTKKEGIKKVIKKDGGDAKSKKVKLKKADQSKTNDLKKPPTSTKLSKEAKTDLKHPKKQANKSPSKTKVEEVQAEKKVKAVKSKEGKLKMKNRNKLGMKGQVSTVKSKINSNKLTSKKMFTKKS</sequence>
<keyword evidence="8" id="KW-0539">Nucleus</keyword>
<dbReference type="PRINTS" id="PR02012">
    <property type="entry name" value="RCMTNOP2"/>
</dbReference>
<protein>
    <recommendedName>
        <fullName evidence="11">SAM-dependent MTase RsmB/NOP-type domain-containing protein</fullName>
    </recommendedName>
</protein>
<evidence type="ECO:0000313" key="13">
    <source>
        <dbReference type="EMBL" id="KAB0795346.1"/>
    </source>
</evidence>
<dbReference type="Gene3D" id="3.40.50.150">
    <property type="entry name" value="Vaccinia Virus protein VP39"/>
    <property type="match status" value="1"/>
</dbReference>
<evidence type="ECO:0000256" key="6">
    <source>
        <dbReference type="ARBA" id="ARBA00022691"/>
    </source>
</evidence>
<dbReference type="GO" id="GO:0003723">
    <property type="term" value="F:RNA binding"/>
    <property type="evidence" value="ECO:0007669"/>
    <property type="project" value="UniProtKB-UniRule"/>
</dbReference>
<dbReference type="InterPro" id="IPR011023">
    <property type="entry name" value="Nop2p"/>
</dbReference>
<dbReference type="InParanoid" id="A0A5N4ACV8"/>
<keyword evidence="4 9" id="KW-0489">Methyltransferase</keyword>
<dbReference type="GO" id="GO:0000470">
    <property type="term" value="P:maturation of LSU-rRNA"/>
    <property type="evidence" value="ECO:0007669"/>
    <property type="project" value="TreeGrafter"/>
</dbReference>
<keyword evidence="3" id="KW-0690">Ribosome biogenesis</keyword>
<evidence type="ECO:0000256" key="7">
    <source>
        <dbReference type="ARBA" id="ARBA00022884"/>
    </source>
</evidence>
<feature type="binding site" evidence="9">
    <location>
        <position position="479"/>
    </location>
    <ligand>
        <name>S-adenosyl-L-methionine</name>
        <dbReference type="ChEBI" id="CHEBI:59789"/>
    </ligand>
</feature>
<feature type="compositionally biased region" description="Basic and acidic residues" evidence="10">
    <location>
        <begin position="121"/>
        <end position="132"/>
    </location>
</feature>
<dbReference type="GO" id="GO:0005730">
    <property type="term" value="C:nucleolus"/>
    <property type="evidence" value="ECO:0007669"/>
    <property type="project" value="UniProtKB-SubCell"/>
</dbReference>
<dbReference type="PROSITE" id="PS01153">
    <property type="entry name" value="NOL1_NOP2_SUN"/>
    <property type="match status" value="1"/>
</dbReference>
<evidence type="ECO:0000313" key="14">
    <source>
        <dbReference type="Proteomes" id="UP000327044"/>
    </source>
</evidence>
<evidence type="ECO:0000256" key="8">
    <source>
        <dbReference type="ARBA" id="ARBA00023242"/>
    </source>
</evidence>
<evidence type="ECO:0000256" key="2">
    <source>
        <dbReference type="ARBA" id="ARBA00007494"/>
    </source>
</evidence>
<feature type="domain" description="SAM-dependent MTase RsmB/NOP-type" evidence="11">
    <location>
        <begin position="319"/>
        <end position="606"/>
    </location>
</feature>
<evidence type="ECO:0000256" key="4">
    <source>
        <dbReference type="ARBA" id="ARBA00022603"/>
    </source>
</evidence>
<dbReference type="InterPro" id="IPR023267">
    <property type="entry name" value="RCMT"/>
</dbReference>
<proteinExistence type="inferred from homology"/>
<dbReference type="PROSITE" id="PS51686">
    <property type="entry name" value="SAM_MT_RSMB_NOP"/>
    <property type="match status" value="1"/>
</dbReference>
<feature type="compositionally biased region" description="Acidic residues" evidence="10">
    <location>
        <begin position="146"/>
        <end position="163"/>
    </location>
</feature>
<feature type="compositionally biased region" description="Basic and acidic residues" evidence="10">
    <location>
        <begin position="23"/>
        <end position="39"/>
    </location>
</feature>
<dbReference type="NCBIfam" id="TIGR00446">
    <property type="entry name" value="nop2p"/>
    <property type="match status" value="1"/>
</dbReference>
<feature type="region of interest" description="Disordered" evidence="10">
    <location>
        <begin position="1"/>
        <end position="63"/>
    </location>
</feature>
<keyword evidence="6 9" id="KW-0949">S-adenosyl-L-methionine</keyword>
<feature type="compositionally biased region" description="Acidic residues" evidence="10">
    <location>
        <begin position="173"/>
        <end position="208"/>
    </location>
</feature>
<feature type="compositionally biased region" description="Basic and acidic residues" evidence="10">
    <location>
        <begin position="733"/>
        <end position="754"/>
    </location>
</feature>
<dbReference type="Pfam" id="PF01189">
    <property type="entry name" value="Methyltr_RsmB-F"/>
    <property type="match status" value="1"/>
</dbReference>
<gene>
    <name evidence="12" type="ORF">PPYR_11927</name>
    <name evidence="13" type="ORF">PPYR_12185</name>
</gene>
<evidence type="ECO:0000256" key="3">
    <source>
        <dbReference type="ARBA" id="ARBA00022517"/>
    </source>
</evidence>
<evidence type="ECO:0000313" key="12">
    <source>
        <dbReference type="EMBL" id="KAB0795088.1"/>
    </source>
</evidence>
<dbReference type="Gene3D" id="3.30.70.1170">
    <property type="entry name" value="Sun protein, domain 3"/>
    <property type="match status" value="1"/>
</dbReference>
<keyword evidence="7 9" id="KW-0694">RNA-binding</keyword>
<dbReference type="SUPFAM" id="SSF53335">
    <property type="entry name" value="S-adenosyl-L-methionine-dependent methyltransferases"/>
    <property type="match status" value="1"/>
</dbReference>
<dbReference type="PANTHER" id="PTHR22807">
    <property type="entry name" value="NOP2 YEAST -RELATED NOL1/NOP2/FMU SUN DOMAIN-CONTAINING"/>
    <property type="match status" value="1"/>
</dbReference>
<dbReference type="InterPro" id="IPR001678">
    <property type="entry name" value="MeTrfase_RsmB-F_NOP2_dom"/>
</dbReference>
<feature type="binding site" evidence="9">
    <location>
        <begin position="411"/>
        <end position="417"/>
    </location>
    <ligand>
        <name>S-adenosyl-L-methionine</name>
        <dbReference type="ChEBI" id="CHEBI:59789"/>
    </ligand>
</feature>
<reference evidence="12" key="2">
    <citation type="submission" date="2019-08" db="EMBL/GenBank/DDBJ databases">
        <authorList>
            <consortium name="Photinus pyralis genome working group"/>
            <person name="Fallon T.R."/>
            <person name="Sander Lower S.E."/>
            <person name="Weng J.-K."/>
        </authorList>
    </citation>
    <scope>NUCLEOTIDE SEQUENCE</scope>
    <source>
        <strain evidence="12">1611_PpyrPB1</strain>
        <tissue evidence="12">Whole body</tissue>
    </source>
</reference>
<name>A0A5N4ACV8_PHOPY</name>
<feature type="region of interest" description="Disordered" evidence="10">
    <location>
        <begin position="631"/>
        <end position="790"/>
    </location>
</feature>
<feature type="compositionally biased region" description="Basic and acidic residues" evidence="10">
    <location>
        <begin position="667"/>
        <end position="704"/>
    </location>
</feature>
<feature type="active site" description="Nucleophile" evidence="9">
    <location>
        <position position="536"/>
    </location>
</feature>
<keyword evidence="14" id="KW-1185">Reference proteome</keyword>
<feature type="compositionally biased region" description="Basic and acidic residues" evidence="10">
    <location>
        <begin position="711"/>
        <end position="720"/>
    </location>
</feature>
<dbReference type="InterPro" id="IPR029063">
    <property type="entry name" value="SAM-dependent_MTases_sf"/>
</dbReference>
<dbReference type="OrthoDB" id="427002at2759"/>
<keyword evidence="5 9" id="KW-0808">Transferase</keyword>
<evidence type="ECO:0000259" key="11">
    <source>
        <dbReference type="PROSITE" id="PS51686"/>
    </source>
</evidence>
<feature type="binding site" evidence="9">
    <location>
        <position position="462"/>
    </location>
    <ligand>
        <name>S-adenosyl-L-methionine</name>
        <dbReference type="ChEBI" id="CHEBI:59789"/>
    </ligand>
</feature>
<reference evidence="12 14" key="1">
    <citation type="journal article" date="2018" name="Elife">
        <title>Firefly genomes illuminate parallel origins of bioluminescence in beetles.</title>
        <authorList>
            <person name="Fallon T.R."/>
            <person name="Lower S.E."/>
            <person name="Chang C.H."/>
            <person name="Bessho-Uehara M."/>
            <person name="Martin G.J."/>
            <person name="Bewick A.J."/>
            <person name="Behringer M."/>
            <person name="Debat H.J."/>
            <person name="Wong I."/>
            <person name="Day J.C."/>
            <person name="Suvorov A."/>
            <person name="Silva C.J."/>
            <person name="Stanger-Hall K.F."/>
            <person name="Hall D.W."/>
            <person name="Schmitz R.J."/>
            <person name="Nelson D.R."/>
            <person name="Lewis S.M."/>
            <person name="Shigenobu S."/>
            <person name="Bybee S.M."/>
            <person name="Larracuente A.M."/>
            <person name="Oba Y."/>
            <person name="Weng J.K."/>
        </authorList>
    </citation>
    <scope>NUCLEOTIDE SEQUENCE [LARGE SCALE GENOMIC DNA]</scope>
    <source>
        <strain evidence="12">1611_PpyrPB1</strain>
        <tissue evidence="12">Whole body</tissue>
    </source>
</reference>
<comment type="caution">
    <text evidence="12">The sequence shown here is derived from an EMBL/GenBank/DDBJ whole genome shotgun (WGS) entry which is preliminary data.</text>
</comment>
<organism evidence="12 14">
    <name type="scientific">Photinus pyralis</name>
    <name type="common">Common eastern firefly</name>
    <name type="synonym">Lampyris pyralis</name>
    <dbReference type="NCBI Taxonomy" id="7054"/>
    <lineage>
        <taxon>Eukaryota</taxon>
        <taxon>Metazoa</taxon>
        <taxon>Ecdysozoa</taxon>
        <taxon>Arthropoda</taxon>
        <taxon>Hexapoda</taxon>
        <taxon>Insecta</taxon>
        <taxon>Pterygota</taxon>
        <taxon>Neoptera</taxon>
        <taxon>Endopterygota</taxon>
        <taxon>Coleoptera</taxon>
        <taxon>Polyphaga</taxon>
        <taxon>Elateriformia</taxon>
        <taxon>Elateroidea</taxon>
        <taxon>Lampyridae</taxon>
        <taxon>Lampyrinae</taxon>
        <taxon>Photinus</taxon>
    </lineage>
</organism>
<dbReference type="AlphaFoldDB" id="A0A5N4ACV8"/>
<evidence type="ECO:0000256" key="1">
    <source>
        <dbReference type="ARBA" id="ARBA00004604"/>
    </source>
</evidence>
<evidence type="ECO:0000256" key="10">
    <source>
        <dbReference type="SAM" id="MobiDB-lite"/>
    </source>
</evidence>
<comment type="subcellular location">
    <subcellularLocation>
        <location evidence="1">Nucleus</location>
        <location evidence="1">Nucleolus</location>
    </subcellularLocation>
</comment>
<accession>A0A5N4ACV8</accession>
<feature type="compositionally biased region" description="Polar residues" evidence="10">
    <location>
        <begin position="79"/>
        <end position="99"/>
    </location>
</feature>
<dbReference type="FunFam" id="3.30.70.1170:FF:000001">
    <property type="entry name" value="Ribosomal RNA methyltransferase Nop2"/>
    <property type="match status" value="1"/>
</dbReference>
<dbReference type="EMBL" id="VVIM01000008">
    <property type="protein sequence ID" value="KAB0795088.1"/>
    <property type="molecule type" value="Genomic_DNA"/>
</dbReference>
<dbReference type="Proteomes" id="UP000327044">
    <property type="component" value="Unassembled WGS sequence"/>
</dbReference>
<feature type="compositionally biased region" description="Basic and acidic residues" evidence="10">
    <location>
        <begin position="1"/>
        <end position="13"/>
    </location>
</feature>
<comment type="similarity">
    <text evidence="2 9">Belongs to the class I-like SAM-binding methyltransferase superfamily. RsmB/NOP family.</text>
</comment>
<feature type="compositionally biased region" description="Polar residues" evidence="10">
    <location>
        <begin position="767"/>
        <end position="780"/>
    </location>
</feature>